<accession>A0A415SPT6</accession>
<proteinExistence type="predicted"/>
<dbReference type="AlphaFoldDB" id="A0A415SPT6"/>
<sequence length="70" mass="7930">MTKVIHVHLIYEKKNLYFGSISAIFENLTEKQVGITKSSLLHAGLTDGAVKYTKRAMIIQSHLIKTTRKD</sequence>
<organism evidence="1 2">
    <name type="scientific">Phocaeicola plebeius</name>
    <dbReference type="NCBI Taxonomy" id="310297"/>
    <lineage>
        <taxon>Bacteria</taxon>
        <taxon>Pseudomonadati</taxon>
        <taxon>Bacteroidota</taxon>
        <taxon>Bacteroidia</taxon>
        <taxon>Bacteroidales</taxon>
        <taxon>Bacteroidaceae</taxon>
        <taxon>Phocaeicola</taxon>
    </lineage>
</organism>
<dbReference type="RefSeq" id="WP_007764552.1">
    <property type="nucleotide sequence ID" value="NZ_QRQK01000064.1"/>
</dbReference>
<name>A0A415SPT6_9BACT</name>
<gene>
    <name evidence="1" type="ORF">DWZ34_17570</name>
</gene>
<comment type="caution">
    <text evidence="1">The sequence shown here is derived from an EMBL/GenBank/DDBJ whole genome shotgun (WGS) entry which is preliminary data.</text>
</comment>
<evidence type="ECO:0000313" key="1">
    <source>
        <dbReference type="EMBL" id="RHM91088.1"/>
    </source>
</evidence>
<reference evidence="1 2" key="1">
    <citation type="submission" date="2018-08" db="EMBL/GenBank/DDBJ databases">
        <title>A genome reference for cultivated species of the human gut microbiota.</title>
        <authorList>
            <person name="Zou Y."/>
            <person name="Xue W."/>
            <person name="Luo G."/>
        </authorList>
    </citation>
    <scope>NUCLEOTIDE SEQUENCE [LARGE SCALE GENOMIC DNA]</scope>
    <source>
        <strain evidence="1 2">AF31-28B-AC</strain>
    </source>
</reference>
<evidence type="ECO:0000313" key="2">
    <source>
        <dbReference type="Proteomes" id="UP000285109"/>
    </source>
</evidence>
<dbReference type="EMBL" id="QRQK01000064">
    <property type="protein sequence ID" value="RHM91088.1"/>
    <property type="molecule type" value="Genomic_DNA"/>
</dbReference>
<protein>
    <submittedName>
        <fullName evidence="1">Uncharacterized protein</fullName>
    </submittedName>
</protein>
<dbReference type="Proteomes" id="UP000285109">
    <property type="component" value="Unassembled WGS sequence"/>
</dbReference>